<dbReference type="CDD" id="cd11723">
    <property type="entry name" value="YabN_N_like"/>
    <property type="match status" value="1"/>
</dbReference>
<dbReference type="EC" id="3.6.1.9" evidence="3"/>
<dbReference type="RefSeq" id="WP_385943177.1">
    <property type="nucleotide sequence ID" value="NZ_JBHSOZ010000017.1"/>
</dbReference>
<sequence length="494" mass="56904">MTSKKISIVGLGPAGLEFLPLGAYRFIKKQEKVYARTTDHPAVKDLQEESIAIDSFDYLYEKHGNFEDVYKEIVERLSEEARSTNVCYVVPGHPMVAEMTVQLLIEKEAKGEVSIEFKGGASFLDPMFQALQIDPSDGFQLLDATELSKENMNVRQHMIITQLYDPLIASEVKLTLMEKVPDDYEVKLVTAAGSRRERVETLPLYELDRKAEISNLTALYIPPVKDEALLYQDFNTLRQVIAELRGPNGCPWDKKQTHQSLKKYLLEEAYEVLDAIDEEDDWHLQEELGDVLLQVMLHAQIGEDEGYFTIDDVIETITEKMIRRHPHVFGEEQAETADEVVTNWDAIKKEEKKNKGEDTETSSILSSIPVSLPSLMRAFDLQKQAAKVGFDWGEAEPVWAKLQEEIEEIKAEIQQADKEAMKKEFGDLLFVLVNLGRHYGLHPEESLHMTNQKFQRRFAYIEKRVREEKKNLEDMKLEEMDALWEEAKRKERES</sequence>
<feature type="domain" description="NTP pyrophosphohydrolase MazG-like" evidence="2">
    <location>
        <begin position="400"/>
        <end position="457"/>
    </location>
</feature>
<dbReference type="InterPro" id="IPR048015">
    <property type="entry name" value="NTP-PPase_MazG-like_N"/>
</dbReference>
<dbReference type="CDD" id="cd11528">
    <property type="entry name" value="NTP-PPase_MazG_Nterm"/>
    <property type="match status" value="1"/>
</dbReference>
<gene>
    <name evidence="3" type="primary">mazG</name>
    <name evidence="3" type="ORF">ACFPU1_17085</name>
</gene>
<evidence type="ECO:0000259" key="1">
    <source>
        <dbReference type="Pfam" id="PF00590"/>
    </source>
</evidence>
<dbReference type="InterPro" id="IPR004518">
    <property type="entry name" value="MazG-like_dom"/>
</dbReference>
<dbReference type="PANTHER" id="PTHR30522">
    <property type="entry name" value="NUCLEOSIDE TRIPHOSPHATE PYROPHOSPHOHYDROLASE"/>
    <property type="match status" value="1"/>
</dbReference>
<dbReference type="InterPro" id="IPR035996">
    <property type="entry name" value="4pyrrol_Methylase_sf"/>
</dbReference>
<dbReference type="PANTHER" id="PTHR30522:SF0">
    <property type="entry name" value="NUCLEOSIDE TRIPHOSPHATE PYROPHOSPHOHYDROLASE"/>
    <property type="match status" value="1"/>
</dbReference>
<dbReference type="Pfam" id="PF03819">
    <property type="entry name" value="MazG"/>
    <property type="match status" value="2"/>
</dbReference>
<evidence type="ECO:0000313" key="4">
    <source>
        <dbReference type="Proteomes" id="UP001596142"/>
    </source>
</evidence>
<dbReference type="SUPFAM" id="SSF53790">
    <property type="entry name" value="Tetrapyrrole methylase"/>
    <property type="match status" value="1"/>
</dbReference>
<dbReference type="InterPro" id="IPR014777">
    <property type="entry name" value="4pyrrole_Mease_sub1"/>
</dbReference>
<dbReference type="Gene3D" id="3.40.1010.10">
    <property type="entry name" value="Cobalt-precorrin-4 Transmethylase, Domain 1"/>
    <property type="match status" value="1"/>
</dbReference>
<comment type="caution">
    <text evidence="3">The sequence shown here is derived from an EMBL/GenBank/DDBJ whole genome shotgun (WGS) entry which is preliminary data.</text>
</comment>
<dbReference type="Pfam" id="PF00590">
    <property type="entry name" value="TP_methylase"/>
    <property type="match status" value="1"/>
</dbReference>
<dbReference type="InterPro" id="IPR024180">
    <property type="entry name" value="Tetrapyrrole_Mease/MazG_pred"/>
</dbReference>
<dbReference type="InterPro" id="IPR035013">
    <property type="entry name" value="YabN_N"/>
</dbReference>
<dbReference type="CDD" id="cd11529">
    <property type="entry name" value="NTP-PPase_MazG_Cterm"/>
    <property type="match status" value="1"/>
</dbReference>
<keyword evidence="3" id="KW-0378">Hydrolase</keyword>
<proteinExistence type="predicted"/>
<dbReference type="NCBIfam" id="TIGR00444">
    <property type="entry name" value="mazG"/>
    <property type="match status" value="1"/>
</dbReference>
<dbReference type="EMBL" id="JBHSOZ010000017">
    <property type="protein sequence ID" value="MFC5714462.1"/>
    <property type="molecule type" value="Genomic_DNA"/>
</dbReference>
<evidence type="ECO:0000313" key="3">
    <source>
        <dbReference type="EMBL" id="MFC5714462.1"/>
    </source>
</evidence>
<dbReference type="SUPFAM" id="SSF101386">
    <property type="entry name" value="all-alpha NTP pyrophosphatases"/>
    <property type="match status" value="2"/>
</dbReference>
<accession>A0ABW0YSU4</accession>
<evidence type="ECO:0000259" key="2">
    <source>
        <dbReference type="Pfam" id="PF03819"/>
    </source>
</evidence>
<organism evidence="3 4">
    <name type="scientific">Thalassorhabdus alkalitolerans</name>
    <dbReference type="NCBI Taxonomy" id="2282697"/>
    <lineage>
        <taxon>Bacteria</taxon>
        <taxon>Bacillati</taxon>
        <taxon>Bacillota</taxon>
        <taxon>Bacilli</taxon>
        <taxon>Bacillales</taxon>
        <taxon>Bacillaceae</taxon>
        <taxon>Thalassorhabdus</taxon>
    </lineage>
</organism>
<reference evidence="4" key="1">
    <citation type="journal article" date="2019" name="Int. J. Syst. Evol. Microbiol.">
        <title>The Global Catalogue of Microorganisms (GCM) 10K type strain sequencing project: providing services to taxonomists for standard genome sequencing and annotation.</title>
        <authorList>
            <consortium name="The Broad Institute Genomics Platform"/>
            <consortium name="The Broad Institute Genome Sequencing Center for Infectious Disease"/>
            <person name="Wu L."/>
            <person name="Ma J."/>
        </authorList>
    </citation>
    <scope>NUCLEOTIDE SEQUENCE [LARGE SCALE GENOMIC DNA]</scope>
    <source>
        <strain evidence="4">CECT 7184</strain>
    </source>
</reference>
<feature type="domain" description="Tetrapyrrole methylase" evidence="1">
    <location>
        <begin position="5"/>
        <end position="208"/>
    </location>
</feature>
<dbReference type="InterPro" id="IPR000878">
    <property type="entry name" value="4pyrrol_Mease"/>
</dbReference>
<keyword evidence="4" id="KW-1185">Reference proteome</keyword>
<dbReference type="Gene3D" id="1.10.287.1080">
    <property type="entry name" value="MazG-like"/>
    <property type="match status" value="2"/>
</dbReference>
<dbReference type="InterPro" id="IPR048011">
    <property type="entry name" value="NTP-PPase_MazG-like_C"/>
</dbReference>
<protein>
    <submittedName>
        <fullName evidence="3">Nucleoside triphosphate pyrophosphohydrolase</fullName>
        <ecNumber evidence="3">3.6.1.9</ecNumber>
    </submittedName>
</protein>
<dbReference type="InterPro" id="IPR011551">
    <property type="entry name" value="NTP_PyrPHydrolase_MazG"/>
</dbReference>
<dbReference type="NCBIfam" id="NF007113">
    <property type="entry name" value="PRK09562.1"/>
    <property type="match status" value="1"/>
</dbReference>
<name>A0ABW0YSU4_9BACI</name>
<feature type="domain" description="NTP pyrophosphohydrolase MazG-like" evidence="2">
    <location>
        <begin position="256"/>
        <end position="329"/>
    </location>
</feature>
<dbReference type="GO" id="GO:0047429">
    <property type="term" value="F:nucleoside triphosphate diphosphatase activity"/>
    <property type="evidence" value="ECO:0007669"/>
    <property type="project" value="UniProtKB-EC"/>
</dbReference>
<dbReference type="PIRSF" id="PIRSF002845">
    <property type="entry name" value="Ttrprl_mtas_MazG"/>
    <property type="match status" value="1"/>
</dbReference>
<dbReference type="Proteomes" id="UP001596142">
    <property type="component" value="Unassembled WGS sequence"/>
</dbReference>